<dbReference type="InterPro" id="IPR007436">
    <property type="entry name" value="DUF485"/>
</dbReference>
<dbReference type="Pfam" id="PF04341">
    <property type="entry name" value="DUF485"/>
    <property type="match status" value="1"/>
</dbReference>
<evidence type="ECO:0000313" key="3">
    <source>
        <dbReference type="EMBL" id="OAM89046.1"/>
    </source>
</evidence>
<comment type="caution">
    <text evidence="3">The sequence shown here is derived from an EMBL/GenBank/DDBJ whole genome shotgun (WGS) entry which is preliminary data.</text>
</comment>
<evidence type="ECO:0000313" key="4">
    <source>
        <dbReference type="Proteomes" id="UP000078486"/>
    </source>
</evidence>
<dbReference type="Proteomes" id="UP000078486">
    <property type="component" value="Unassembled WGS sequence"/>
</dbReference>
<protein>
    <recommendedName>
        <fullName evidence="5">DUF485 domain-containing protein</fullName>
    </recommendedName>
</protein>
<organism evidence="3 4">
    <name type="scientific">Termitidicoccus mucosus</name>
    <dbReference type="NCBI Taxonomy" id="1184151"/>
    <lineage>
        <taxon>Bacteria</taxon>
        <taxon>Pseudomonadati</taxon>
        <taxon>Verrucomicrobiota</taxon>
        <taxon>Opitutia</taxon>
        <taxon>Opitutales</taxon>
        <taxon>Opitutaceae</taxon>
        <taxon>Termitidicoccus</taxon>
    </lineage>
</organism>
<gene>
    <name evidence="3" type="ORF">AW736_15235</name>
</gene>
<accession>A0A178IIT9</accession>
<keyword evidence="2" id="KW-0812">Transmembrane</keyword>
<proteinExistence type="predicted"/>
<evidence type="ECO:0000256" key="2">
    <source>
        <dbReference type="SAM" id="Phobius"/>
    </source>
</evidence>
<dbReference type="AlphaFoldDB" id="A0A178IIT9"/>
<keyword evidence="4" id="KW-1185">Reference proteome</keyword>
<dbReference type="EMBL" id="LRRQ01000108">
    <property type="protein sequence ID" value="OAM89046.1"/>
    <property type="molecule type" value="Genomic_DNA"/>
</dbReference>
<name>A0A178IIT9_9BACT</name>
<feature type="transmembrane region" description="Helical" evidence="2">
    <location>
        <begin position="54"/>
        <end position="73"/>
    </location>
</feature>
<evidence type="ECO:0000256" key="1">
    <source>
        <dbReference type="SAM" id="MobiDB-lite"/>
    </source>
</evidence>
<dbReference type="STRING" id="1184151.AW736_15235"/>
<feature type="region of interest" description="Disordered" evidence="1">
    <location>
        <begin position="86"/>
        <end position="106"/>
    </location>
</feature>
<reference evidence="3 4" key="1">
    <citation type="submission" date="2016-01" db="EMBL/GenBank/DDBJ databases">
        <title>High potential of lignocellulose degradation of a new Verrucomicrobia species.</title>
        <authorList>
            <person name="Wang Y."/>
            <person name="Shi Y."/>
            <person name="Qiu Z."/>
            <person name="Liu S."/>
            <person name="Yang H."/>
        </authorList>
    </citation>
    <scope>NUCLEOTIDE SEQUENCE [LARGE SCALE GENOMIC DNA]</scope>
    <source>
        <strain evidence="3 4">TSB47</strain>
    </source>
</reference>
<sequence length="106" mass="11638">MHSEPFLRALMRRQLKLSIACAFAFLIGLVGVPLANFVAPAFMAARVAGFTLTWLLLGVLFFPFVWIIAYAFIRRSAALETAEVAAARAPQSTQPKPADASRDFHT</sequence>
<keyword evidence="2" id="KW-0472">Membrane</keyword>
<keyword evidence="2" id="KW-1133">Transmembrane helix</keyword>
<evidence type="ECO:0008006" key="5">
    <source>
        <dbReference type="Google" id="ProtNLM"/>
    </source>
</evidence>